<dbReference type="EMBL" id="CAJVPW010065073">
    <property type="protein sequence ID" value="CAG8786646.1"/>
    <property type="molecule type" value="Genomic_DNA"/>
</dbReference>
<evidence type="ECO:0000313" key="2">
    <source>
        <dbReference type="Proteomes" id="UP000789366"/>
    </source>
</evidence>
<dbReference type="Proteomes" id="UP000789366">
    <property type="component" value="Unassembled WGS sequence"/>
</dbReference>
<proteinExistence type="predicted"/>
<name>A0ACA9RD56_9GLOM</name>
<protein>
    <submittedName>
        <fullName evidence="1">4446_t:CDS:1</fullName>
    </submittedName>
</protein>
<gene>
    <name evidence="1" type="ORF">SPELUC_LOCUS16857</name>
</gene>
<keyword evidence="2" id="KW-1185">Reference proteome</keyword>
<reference evidence="1" key="1">
    <citation type="submission" date="2021-06" db="EMBL/GenBank/DDBJ databases">
        <authorList>
            <person name="Kallberg Y."/>
            <person name="Tangrot J."/>
            <person name="Rosling A."/>
        </authorList>
    </citation>
    <scope>NUCLEOTIDE SEQUENCE</scope>
    <source>
        <strain evidence="1">28 12/20/2015</strain>
    </source>
</reference>
<sequence length="111" mass="12771">IKKDSSKLKGILLSDDEWKLIDELIDLLMPFEKITKEFSGNSYVTLSRVIPKIKEIIFDLASEASSNDELFLDEDTVFESDTTDMQYIDDDEIISNIIKKKIFIKDSLDTT</sequence>
<accession>A0ACA9RD56</accession>
<evidence type="ECO:0000313" key="1">
    <source>
        <dbReference type="EMBL" id="CAG8786646.1"/>
    </source>
</evidence>
<comment type="caution">
    <text evidence="1">The sequence shown here is derived from an EMBL/GenBank/DDBJ whole genome shotgun (WGS) entry which is preliminary data.</text>
</comment>
<feature type="non-terminal residue" evidence="1">
    <location>
        <position position="111"/>
    </location>
</feature>
<organism evidence="1 2">
    <name type="scientific">Cetraspora pellucida</name>
    <dbReference type="NCBI Taxonomy" id="1433469"/>
    <lineage>
        <taxon>Eukaryota</taxon>
        <taxon>Fungi</taxon>
        <taxon>Fungi incertae sedis</taxon>
        <taxon>Mucoromycota</taxon>
        <taxon>Glomeromycotina</taxon>
        <taxon>Glomeromycetes</taxon>
        <taxon>Diversisporales</taxon>
        <taxon>Gigasporaceae</taxon>
        <taxon>Cetraspora</taxon>
    </lineage>
</organism>
<feature type="non-terminal residue" evidence="1">
    <location>
        <position position="1"/>
    </location>
</feature>